<dbReference type="GO" id="GO:0030246">
    <property type="term" value="F:carbohydrate binding"/>
    <property type="evidence" value="ECO:0007669"/>
    <property type="project" value="UniProtKB-KW"/>
</dbReference>
<dbReference type="Gene3D" id="2.80.10.50">
    <property type="match status" value="1"/>
</dbReference>
<dbReference type="Pfam" id="PF00754">
    <property type="entry name" value="F5_F8_type_C"/>
    <property type="match status" value="1"/>
</dbReference>
<evidence type="ECO:0000313" key="3">
    <source>
        <dbReference type="EMBL" id="TWE09270.1"/>
    </source>
</evidence>
<dbReference type="SUPFAM" id="SSF50370">
    <property type="entry name" value="Ricin B-like lectins"/>
    <property type="match status" value="1"/>
</dbReference>
<evidence type="ECO:0000259" key="2">
    <source>
        <dbReference type="PROSITE" id="PS50022"/>
    </source>
</evidence>
<feature type="region of interest" description="Disordered" evidence="1">
    <location>
        <begin position="417"/>
        <end position="442"/>
    </location>
</feature>
<gene>
    <name evidence="3" type="ORF">BKA23_2970</name>
</gene>
<proteinExistence type="predicted"/>
<reference evidence="3 4" key="1">
    <citation type="submission" date="2019-06" db="EMBL/GenBank/DDBJ databases">
        <title>Sequencing the genomes of 1000 actinobacteria strains.</title>
        <authorList>
            <person name="Klenk H.-P."/>
        </authorList>
    </citation>
    <scope>NUCLEOTIDE SEQUENCE [LARGE SCALE GENOMIC DNA]</scope>
    <source>
        <strain evidence="3 4">DSM 19560</strain>
    </source>
</reference>
<name>A0A561E110_9MICO</name>
<dbReference type="CDD" id="cd00161">
    <property type="entry name" value="beta-trefoil_Ricin-like"/>
    <property type="match status" value="1"/>
</dbReference>
<dbReference type="SUPFAM" id="SSF49785">
    <property type="entry name" value="Galactose-binding domain-like"/>
    <property type="match status" value="1"/>
</dbReference>
<organism evidence="3 4">
    <name type="scientific">Rudaeicoccus suwonensis</name>
    <dbReference type="NCBI Taxonomy" id="657409"/>
    <lineage>
        <taxon>Bacteria</taxon>
        <taxon>Bacillati</taxon>
        <taxon>Actinomycetota</taxon>
        <taxon>Actinomycetes</taxon>
        <taxon>Micrococcales</taxon>
        <taxon>Dermacoccaceae</taxon>
        <taxon>Rudaeicoccus</taxon>
    </lineage>
</organism>
<accession>A0A561E110</accession>
<dbReference type="InterPro" id="IPR008979">
    <property type="entry name" value="Galactose-bd-like_sf"/>
</dbReference>
<keyword evidence="3" id="KW-0430">Lectin</keyword>
<dbReference type="InterPro" id="IPR035992">
    <property type="entry name" value="Ricin_B-like_lectins"/>
</dbReference>
<dbReference type="PROSITE" id="PS50022">
    <property type="entry name" value="FA58C_3"/>
    <property type="match status" value="1"/>
</dbReference>
<dbReference type="Proteomes" id="UP000318297">
    <property type="component" value="Unassembled WGS sequence"/>
</dbReference>
<feature type="compositionally biased region" description="Polar residues" evidence="1">
    <location>
        <begin position="423"/>
        <end position="434"/>
    </location>
</feature>
<evidence type="ECO:0000313" key="4">
    <source>
        <dbReference type="Proteomes" id="UP000318297"/>
    </source>
</evidence>
<dbReference type="InterPro" id="IPR000772">
    <property type="entry name" value="Ricin_B_lectin"/>
</dbReference>
<dbReference type="EMBL" id="VIVQ01000003">
    <property type="protein sequence ID" value="TWE09270.1"/>
    <property type="molecule type" value="Genomic_DNA"/>
</dbReference>
<dbReference type="OrthoDB" id="9135253at2"/>
<feature type="compositionally biased region" description="Polar residues" evidence="1">
    <location>
        <begin position="236"/>
        <end position="263"/>
    </location>
</feature>
<dbReference type="InterPro" id="IPR000421">
    <property type="entry name" value="FA58C"/>
</dbReference>
<dbReference type="AlphaFoldDB" id="A0A561E110"/>
<dbReference type="Gene3D" id="2.60.120.260">
    <property type="entry name" value="Galactose-binding domain-like"/>
    <property type="match status" value="1"/>
</dbReference>
<dbReference type="Pfam" id="PF14200">
    <property type="entry name" value="RicinB_lectin_2"/>
    <property type="match status" value="1"/>
</dbReference>
<sequence length="730" mass="78072">MPIPETQYSVVGYDSQSAPYPAPPSLDGTAAAAIDGDYGTEWTSSYNGSTDSPMPHWLTIDTGKTYDMTGVDYSVKLGNGEIAKYRIYATSSASVAKNTSSKGWGAPVATGTFAAPTSNTEIQLATFTHPVWARYVKFVALSSIDGSSLASASELRVQARGSYGTPLYSVSTGSLGSSTSADDTPASPFIDKNGTFYYESAHADYGLTDGRAWDFFSGTNMDTATADAALDNAVNPANSNDSNADTTERCNNSPTGLTSTYAPSGSGYAERNYCDLTQVWVDPDTGNWYGLVHNEFTPQPFGDGLHYDAIDFAVSMNQGKTWKIVGHAITSPYSTTREDTKAFPQETYYYGDGDPRLYVDTASGYFYVYYGSRVVDKQGGWVAFYEHVARAPISGKMATGTWRKYYDGSWSQPGIGGKESNLVPISSTNTTGYTPPSKEYNPMTPGTGTQQIVAGTMPNTSPLFVMDITYDAYLGLYIGEPQNPDQSGNEPQQYYATKSLSDPKWFLLGDSGGSYLTASWYRWFLDGSNATSSSIVGKSFRSYCAYGCNNGSYEQYANITVNTSAPAAPVEVGAKYRIGSQNGGVLTQMSSTSAAVSSRGKGNSNWSGWIFSSNGDGSYTIRNAKTGERLGVDSGTTKDRAWGTAPTVTAATGAPTVGQEWFVVPTVNPTTGLPNGGVRLVNRYSGLVLGMSSGRTDAVATTPARTWNDATNTVDSMPLVSEQVLSLKRY</sequence>
<protein>
    <submittedName>
        <fullName evidence="3">Ricin-type beta-trefoil lectin protein</fullName>
    </submittedName>
</protein>
<feature type="domain" description="F5/8 type C" evidence="2">
    <location>
        <begin position="1"/>
        <end position="162"/>
    </location>
</feature>
<keyword evidence="4" id="KW-1185">Reference proteome</keyword>
<dbReference type="RefSeq" id="WP_145229800.1">
    <property type="nucleotide sequence ID" value="NZ_VIVQ01000003.1"/>
</dbReference>
<evidence type="ECO:0000256" key="1">
    <source>
        <dbReference type="SAM" id="MobiDB-lite"/>
    </source>
</evidence>
<feature type="region of interest" description="Disordered" evidence="1">
    <location>
        <begin position="233"/>
        <end position="263"/>
    </location>
</feature>
<comment type="caution">
    <text evidence="3">The sequence shown here is derived from an EMBL/GenBank/DDBJ whole genome shotgun (WGS) entry which is preliminary data.</text>
</comment>